<dbReference type="GO" id="GO:0006935">
    <property type="term" value="P:chemotaxis"/>
    <property type="evidence" value="ECO:0007669"/>
    <property type="project" value="UniProtKB-KW"/>
</dbReference>
<evidence type="ECO:0000313" key="2">
    <source>
        <dbReference type="EMBL" id="SQB34000.1"/>
    </source>
</evidence>
<reference evidence="2 3" key="1">
    <citation type="submission" date="2018-06" db="EMBL/GenBank/DDBJ databases">
        <authorList>
            <consortium name="Pathogen Informatics"/>
            <person name="Doyle S."/>
        </authorList>
    </citation>
    <scope>NUCLEOTIDE SEQUENCE [LARGE SCALE GENOMIC DNA]</scope>
    <source>
        <strain evidence="2 3">NCTC13028</strain>
    </source>
</reference>
<dbReference type="SUPFAM" id="SSF103039">
    <property type="entry name" value="CheC-like"/>
    <property type="match status" value="1"/>
</dbReference>
<dbReference type="AlphaFoldDB" id="A0A2X2Y687"/>
<dbReference type="EC" id="3.-.-.-" evidence="2"/>
<protein>
    <submittedName>
        <fullName evidence="2">Chemotaxis protein CheC</fullName>
        <ecNumber evidence="2">3.-.-.-</ecNumber>
    </submittedName>
</protein>
<dbReference type="RefSeq" id="WP_111921319.1">
    <property type="nucleotide sequence ID" value="NZ_UAWC01000004.1"/>
</dbReference>
<name>A0A2X2Y687_CLOCO</name>
<dbReference type="EMBL" id="UAWC01000004">
    <property type="protein sequence ID" value="SQB34000.1"/>
    <property type="molecule type" value="Genomic_DNA"/>
</dbReference>
<gene>
    <name evidence="2" type="primary">cheC_1</name>
    <name evidence="2" type="ORF">NCTC13028_00879</name>
</gene>
<dbReference type="InterPro" id="IPR028976">
    <property type="entry name" value="CheC-like_sf"/>
</dbReference>
<dbReference type="PANTHER" id="PTHR43484:SF1">
    <property type="entry name" value="FLAGELLAR MOTOR SWITCH PROTEIN FLIN"/>
    <property type="match status" value="1"/>
</dbReference>
<dbReference type="Proteomes" id="UP000250223">
    <property type="component" value="Unassembled WGS sequence"/>
</dbReference>
<dbReference type="CDD" id="cd17910">
    <property type="entry name" value="CheC_ClassII"/>
    <property type="match status" value="1"/>
</dbReference>
<dbReference type="InterPro" id="IPR051469">
    <property type="entry name" value="FliN/MopA/SpaO"/>
</dbReference>
<keyword evidence="1" id="KW-0145">Chemotaxis</keyword>
<dbReference type="Gene3D" id="3.40.1550.10">
    <property type="entry name" value="CheC-like"/>
    <property type="match status" value="1"/>
</dbReference>
<keyword evidence="2" id="KW-0378">Hydrolase</keyword>
<evidence type="ECO:0000256" key="1">
    <source>
        <dbReference type="ARBA" id="ARBA00022500"/>
    </source>
</evidence>
<proteinExistence type="predicted"/>
<dbReference type="GO" id="GO:0016787">
    <property type="term" value="F:hydrolase activity"/>
    <property type="evidence" value="ECO:0007669"/>
    <property type="project" value="UniProtKB-KW"/>
</dbReference>
<dbReference type="PANTHER" id="PTHR43484">
    <property type="match status" value="1"/>
</dbReference>
<organism evidence="2 3">
    <name type="scientific">Clostridium cochlearium</name>
    <dbReference type="NCBI Taxonomy" id="1494"/>
    <lineage>
        <taxon>Bacteria</taxon>
        <taxon>Bacillati</taxon>
        <taxon>Bacillota</taxon>
        <taxon>Clostridia</taxon>
        <taxon>Eubacteriales</taxon>
        <taxon>Clostridiaceae</taxon>
        <taxon>Clostridium</taxon>
    </lineage>
</organism>
<evidence type="ECO:0000313" key="3">
    <source>
        <dbReference type="Proteomes" id="UP000250223"/>
    </source>
</evidence>
<accession>A0A2X2Y687</accession>
<sequence>MDKDNLNYDILKEMFNIGVGKAAGMLSEIINKKILLDVPNIEVLNLENSNSEIEKGFSKTLKGTPMISSITFEEKITGQANLIFPAEKMRKFINLCISQKNESIEKDMSFTDIDFDIIKEIGNIILNSIIGEMGNFLDVTLDYTLPKVKLFNNTDFKNNIKNNIKNKKEACMLMLYITFIIDDTEIEGAIIIDLTLNSLNNLMKIIEKMEDDLNG</sequence>